<evidence type="ECO:0000256" key="2">
    <source>
        <dbReference type="SAM" id="MobiDB-lite"/>
    </source>
</evidence>
<dbReference type="RefSeq" id="WP_338445967.1">
    <property type="nucleotide sequence ID" value="NZ_CP144918.1"/>
</dbReference>
<gene>
    <name evidence="3" type="ORF">V5F89_12530</name>
</gene>
<sequence>MKGIWAAAIALAFAALLIALAVQTIRLEGLRIWPISFDGWIARAEQRLVRIAELEDDIEDIEAAQEHAADRARAARLEREKIYSDLAERIDDNADSKLGGALDAAERFIAAGGMRGHEADRGEGGRTGAGAEDQDSRDSEGAGQAAELDDSSGPGTDRAGGGLVLVNASDVRICTHNTIKAEAGRELALELEEASGR</sequence>
<proteinExistence type="predicted"/>
<dbReference type="Proteomes" id="UP001335183">
    <property type="component" value="Chromosome"/>
</dbReference>
<organism evidence="3 4">
    <name type="scientific">Pelagerythrobacter marensis</name>
    <dbReference type="NCBI Taxonomy" id="543877"/>
    <lineage>
        <taxon>Bacteria</taxon>
        <taxon>Pseudomonadati</taxon>
        <taxon>Pseudomonadota</taxon>
        <taxon>Alphaproteobacteria</taxon>
        <taxon>Sphingomonadales</taxon>
        <taxon>Erythrobacteraceae</taxon>
        <taxon>Pelagerythrobacter</taxon>
    </lineage>
</organism>
<feature type="coiled-coil region" evidence="1">
    <location>
        <begin position="44"/>
        <end position="71"/>
    </location>
</feature>
<evidence type="ECO:0000256" key="1">
    <source>
        <dbReference type="SAM" id="Coils"/>
    </source>
</evidence>
<dbReference type="EMBL" id="CP144918">
    <property type="protein sequence ID" value="WWA47076.1"/>
    <property type="molecule type" value="Genomic_DNA"/>
</dbReference>
<reference evidence="3 4" key="1">
    <citation type="submission" date="2024-02" db="EMBL/GenBank/DDBJ databases">
        <title>The whole genome sequence of five bacterial samples isolated from Abu Dhabi Sabkha-shore region.</title>
        <authorList>
            <person name="Sudalaimuthuasari N."/>
            <person name="Sarfraz B."/>
            <person name="Tuyisabe J.D."/>
            <person name="Mugisha Ntwali L.D.M."/>
            <person name="Ali A.I.A.A."/>
            <person name="Almansoori S.Z.A."/>
            <person name="Alajami H.S.A."/>
            <person name="Almeqbaali A.A.S."/>
            <person name="Kundu B."/>
            <person name="Saeed E.E."/>
            <person name="Sukumarinath V."/>
            <person name="Mishra A.K."/>
            <person name="Hazzouri K.M."/>
            <person name="Almaskari R."/>
            <person name="Sharma A.K."/>
            <person name="Amiri K.M.A."/>
        </authorList>
    </citation>
    <scope>NUCLEOTIDE SEQUENCE [LARGE SCALE GENOMIC DNA]</scope>
    <source>
        <strain evidence="4">kcgeb_sd</strain>
    </source>
</reference>
<name>A0ABZ2D5H1_9SPHN</name>
<keyword evidence="4" id="KW-1185">Reference proteome</keyword>
<keyword evidence="1" id="KW-0175">Coiled coil</keyword>
<feature type="region of interest" description="Disordered" evidence="2">
    <location>
        <begin position="115"/>
        <end position="161"/>
    </location>
</feature>
<evidence type="ECO:0000313" key="3">
    <source>
        <dbReference type="EMBL" id="WWA47076.1"/>
    </source>
</evidence>
<feature type="compositionally biased region" description="Basic and acidic residues" evidence="2">
    <location>
        <begin position="115"/>
        <end position="124"/>
    </location>
</feature>
<protein>
    <submittedName>
        <fullName evidence="3">Uncharacterized protein</fullName>
    </submittedName>
</protein>
<evidence type="ECO:0000313" key="4">
    <source>
        <dbReference type="Proteomes" id="UP001335183"/>
    </source>
</evidence>
<accession>A0ABZ2D5H1</accession>